<accession>A0A9E5MNT0</accession>
<dbReference type="SUPFAM" id="SSF51445">
    <property type="entry name" value="(Trans)glycosidases"/>
    <property type="match status" value="1"/>
</dbReference>
<dbReference type="Pfam" id="PF03662">
    <property type="entry name" value="Glyco_hydro_79n"/>
    <property type="match status" value="1"/>
</dbReference>
<dbReference type="GO" id="GO:0016020">
    <property type="term" value="C:membrane"/>
    <property type="evidence" value="ECO:0007669"/>
    <property type="project" value="InterPro"/>
</dbReference>
<evidence type="ECO:0000313" key="2">
    <source>
        <dbReference type="Proteomes" id="UP000787472"/>
    </source>
</evidence>
<dbReference type="InterPro" id="IPR005199">
    <property type="entry name" value="Glyco_hydro_79"/>
</dbReference>
<dbReference type="GO" id="GO:0005615">
    <property type="term" value="C:extracellular space"/>
    <property type="evidence" value="ECO:0007669"/>
    <property type="project" value="TreeGrafter"/>
</dbReference>
<dbReference type="AlphaFoldDB" id="A0A9E5MNT0"/>
<name>A0A9E5MNT0_9GAMM</name>
<protein>
    <submittedName>
        <fullName evidence="1">Glycoside hydrolase</fullName>
    </submittedName>
</protein>
<organism evidence="1 2">
    <name type="scientific">Pseudomaricurvus hydrocarbonicus</name>
    <dbReference type="NCBI Taxonomy" id="1470433"/>
    <lineage>
        <taxon>Bacteria</taxon>
        <taxon>Pseudomonadati</taxon>
        <taxon>Pseudomonadota</taxon>
        <taxon>Gammaproteobacteria</taxon>
        <taxon>Cellvibrionales</taxon>
        <taxon>Cellvibrionaceae</taxon>
        <taxon>Pseudomaricurvus</taxon>
    </lineage>
</organism>
<sequence>MPELCSNVKMSDWRFWWRFKRPAILNEPVTLTGPGDVPVAETEQRYLSFSVDISLLAGGYWWEGALNSQRGLGTLRVTPLKLQSKKLDRLIKLLGPAYLRVGGSEADKIHYFSQPENEPNALTLTRQQWDALHGLLQRNNLKLIFTCKYGLFKRKQHGRWQGSELLELLNYSQQQQYRIEVFELGNELNAYWAFHGLLSQPRAKHLARDYDSFCELIINHFPQARISGPGSAFWPKLGETLRPVSNITPKFLSALRYPLDIVDWHYYPFQSDRSPIHTRKARLHQLLDPKSFEDYRLYAEQLKGLRDRYQPQAELWTGETGSAQCGGQPELSDRWASSFWWADQLGLGAQLGQKVMVRQSLIGGDYGMIARLTLKPRPDYWVSWLWGQMMGTQVYAINSSDKAVRCYLHSAKQGRGKTLLVINLKDRVVNLQLPPSWLATITSGYEMTAKALTSRRVRINGKKVRFNRGKVRLDEFPAKTFEGNLAPYSISFWRCSKSETPD</sequence>
<dbReference type="PANTHER" id="PTHR46145:SF4">
    <property type="entry name" value="HEPARANASE"/>
    <property type="match status" value="1"/>
</dbReference>
<dbReference type="PANTHER" id="PTHR46145">
    <property type="entry name" value="HEPARANASE"/>
    <property type="match status" value="1"/>
</dbReference>
<dbReference type="Proteomes" id="UP000787472">
    <property type="component" value="Unassembled WGS sequence"/>
</dbReference>
<dbReference type="GO" id="GO:0016798">
    <property type="term" value="F:hydrolase activity, acting on glycosyl bonds"/>
    <property type="evidence" value="ECO:0007669"/>
    <property type="project" value="InterPro"/>
</dbReference>
<dbReference type="Gene3D" id="3.20.20.80">
    <property type="entry name" value="Glycosidases"/>
    <property type="match status" value="1"/>
</dbReference>
<keyword evidence="1" id="KW-0378">Hydrolase</keyword>
<gene>
    <name evidence="1" type="ORF">G8770_19155</name>
</gene>
<keyword evidence="2" id="KW-1185">Reference proteome</keyword>
<proteinExistence type="predicted"/>
<reference evidence="1" key="1">
    <citation type="submission" date="2020-03" db="EMBL/GenBank/DDBJ databases">
        <authorList>
            <person name="Guo F."/>
        </authorList>
    </citation>
    <scope>NUCLEOTIDE SEQUENCE</scope>
    <source>
        <strain evidence="1">JCM 30134</strain>
    </source>
</reference>
<comment type="caution">
    <text evidence="1">The sequence shown here is derived from an EMBL/GenBank/DDBJ whole genome shotgun (WGS) entry which is preliminary data.</text>
</comment>
<dbReference type="RefSeq" id="WP_167190792.1">
    <property type="nucleotide sequence ID" value="NZ_JAAONZ010000018.1"/>
</dbReference>
<evidence type="ECO:0000313" key="1">
    <source>
        <dbReference type="EMBL" id="NHO67670.1"/>
    </source>
</evidence>
<dbReference type="InterPro" id="IPR017853">
    <property type="entry name" value="GH"/>
</dbReference>
<dbReference type="EMBL" id="JAAONZ010000018">
    <property type="protein sequence ID" value="NHO67670.1"/>
    <property type="molecule type" value="Genomic_DNA"/>
</dbReference>
<dbReference type="GO" id="GO:0031012">
    <property type="term" value="C:extracellular matrix"/>
    <property type="evidence" value="ECO:0007669"/>
    <property type="project" value="TreeGrafter"/>
</dbReference>